<dbReference type="KEGG" id="lha:LHA_1583"/>
<dbReference type="AlphaFoldDB" id="A0A0A8UPI2"/>
<dbReference type="OrthoDB" id="5633784at2"/>
<dbReference type="EMBL" id="LN681225">
    <property type="protein sequence ID" value="CEK10623.1"/>
    <property type="molecule type" value="Genomic_DNA"/>
</dbReference>
<dbReference type="RefSeq" id="WP_045105968.1">
    <property type="nucleotide sequence ID" value="NZ_LN681225.1"/>
</dbReference>
<gene>
    <name evidence="2" type="ORF">LHA_1583</name>
</gene>
<sequence>MNIFNRVKKEPEGPGADPFTKSMLQRGEQRTAQENAQATQEARNELNGMRKNQKGAASDKLREQVEDNIKKMLDGRSEAYVEWATGMNSLVSYLRVFAEYLHASMGYDALPNISWDKSNSDKLTIKGDKAHMPEVNYTVAMDDTGHIKTSITADNQAITPQEKQFFDAALSAWAKDRGYTLQVDRANPSSGFTLKNDTTGDLVTDKAVFDNLKQDQAHGLHSYLKDRFAMALEEREENTPTVPGP</sequence>
<accession>A0A0A8UPI2</accession>
<evidence type="ECO:0000313" key="3">
    <source>
        <dbReference type="Proteomes" id="UP000032803"/>
    </source>
</evidence>
<organism evidence="2 3">
    <name type="scientific">Legionella hackeliae</name>
    <dbReference type="NCBI Taxonomy" id="449"/>
    <lineage>
        <taxon>Bacteria</taxon>
        <taxon>Pseudomonadati</taxon>
        <taxon>Pseudomonadota</taxon>
        <taxon>Gammaproteobacteria</taxon>
        <taxon>Legionellales</taxon>
        <taxon>Legionellaceae</taxon>
        <taxon>Legionella</taxon>
    </lineage>
</organism>
<feature type="compositionally biased region" description="Low complexity" evidence="1">
    <location>
        <begin position="30"/>
        <end position="41"/>
    </location>
</feature>
<dbReference type="STRING" id="449.LHA_1583"/>
<name>A0A0A8UPI2_LEGHA</name>
<reference evidence="3" key="1">
    <citation type="submission" date="2014-09" db="EMBL/GenBank/DDBJ databases">
        <authorList>
            <person name="Gomez-Valero L."/>
        </authorList>
    </citation>
    <scope>NUCLEOTIDE SEQUENCE [LARGE SCALE GENOMIC DNA]</scope>
    <source>
        <strain evidence="3">ATCC35250</strain>
    </source>
</reference>
<proteinExistence type="predicted"/>
<feature type="region of interest" description="Disordered" evidence="1">
    <location>
        <begin position="1"/>
        <end position="61"/>
    </location>
</feature>
<evidence type="ECO:0000256" key="1">
    <source>
        <dbReference type="SAM" id="MobiDB-lite"/>
    </source>
</evidence>
<protein>
    <submittedName>
        <fullName evidence="2">Uncharacterized protein</fullName>
    </submittedName>
</protein>
<keyword evidence="3" id="KW-1185">Reference proteome</keyword>
<dbReference type="PATRIC" id="fig|449.7.peg.803"/>
<evidence type="ECO:0000313" key="2">
    <source>
        <dbReference type="EMBL" id="CEK10623.1"/>
    </source>
</evidence>
<dbReference type="HOGENOM" id="CLU_1132493_0_0_6"/>
<dbReference type="Proteomes" id="UP000032803">
    <property type="component" value="Chromosome I"/>
</dbReference>